<dbReference type="EMBL" id="BK015452">
    <property type="protein sequence ID" value="DAE07585.1"/>
    <property type="molecule type" value="Genomic_DNA"/>
</dbReference>
<organism evidence="1">
    <name type="scientific">Podoviridae sp. ctnCN2</name>
    <dbReference type="NCBI Taxonomy" id="2825274"/>
    <lineage>
        <taxon>Viruses</taxon>
        <taxon>Duplodnaviria</taxon>
        <taxon>Heunggongvirae</taxon>
        <taxon>Uroviricota</taxon>
        <taxon>Caudoviricetes</taxon>
    </lineage>
</organism>
<protein>
    <submittedName>
        <fullName evidence="1">Uncharacterized protein</fullName>
    </submittedName>
</protein>
<evidence type="ECO:0000313" key="1">
    <source>
        <dbReference type="EMBL" id="DAE07585.1"/>
    </source>
</evidence>
<name>A0A8S5PMC4_9CAUD</name>
<accession>A0A8S5PMC4</accession>
<reference evidence="1" key="1">
    <citation type="journal article" date="2021" name="Proc. Natl. Acad. Sci. U.S.A.">
        <title>A Catalog of Tens of Thousands of Viruses from Human Metagenomes Reveals Hidden Associations with Chronic Diseases.</title>
        <authorList>
            <person name="Tisza M.J."/>
            <person name="Buck C.B."/>
        </authorList>
    </citation>
    <scope>NUCLEOTIDE SEQUENCE</scope>
    <source>
        <strain evidence="1">CtnCN2</strain>
    </source>
</reference>
<sequence length="214" mass="23806">MPKQIEIPQEIYSSDKACAEFIVRINEQLGKLSDWEKMLKTAKATAEEHLLSRMDAEGAKHFAFDGVGTFARRQSVKCSFPTEEAGGREAAGAWLDRLLADSIITTQHVLYAQQARLVPDSVLAVERLACEHNWKVLLNAALISADELNKQQQQLDDGVTTYDQILNQQQAFATRVQELNVHRVLAGQPELHLIAASPFGHFVETKLSAPRKSA</sequence>
<proteinExistence type="predicted"/>